<feature type="chain" id="PRO_5036225670" evidence="1">
    <location>
        <begin position="23"/>
        <end position="109"/>
    </location>
</feature>
<dbReference type="Proteomes" id="UP000663828">
    <property type="component" value="Unassembled WGS sequence"/>
</dbReference>
<evidence type="ECO:0000313" key="4">
    <source>
        <dbReference type="Proteomes" id="UP000663828"/>
    </source>
</evidence>
<sequence>MVNNVLILFLICALAMLLSVYAQNGTTIFCQHNGPIFSCPQVTCTPVGVARRGFTYPSQCYVIRIPNPNIPGESPQWFRLNVTSNKTGYVNEFFCAGDVPRCRRNQDPN</sequence>
<evidence type="ECO:0000313" key="5">
    <source>
        <dbReference type="Proteomes" id="UP000663852"/>
    </source>
</evidence>
<dbReference type="EMBL" id="CAJNOJ010000105">
    <property type="protein sequence ID" value="CAF1121917.1"/>
    <property type="molecule type" value="Genomic_DNA"/>
</dbReference>
<feature type="signal peptide" evidence="1">
    <location>
        <begin position="1"/>
        <end position="22"/>
    </location>
</feature>
<proteinExistence type="predicted"/>
<evidence type="ECO:0000313" key="2">
    <source>
        <dbReference type="EMBL" id="CAF1121917.1"/>
    </source>
</evidence>
<protein>
    <submittedName>
        <fullName evidence="2">Uncharacterized protein</fullName>
    </submittedName>
</protein>
<organism evidence="2 5">
    <name type="scientific">Adineta ricciae</name>
    <name type="common">Rotifer</name>
    <dbReference type="NCBI Taxonomy" id="249248"/>
    <lineage>
        <taxon>Eukaryota</taxon>
        <taxon>Metazoa</taxon>
        <taxon>Spiralia</taxon>
        <taxon>Gnathifera</taxon>
        <taxon>Rotifera</taxon>
        <taxon>Eurotatoria</taxon>
        <taxon>Bdelloidea</taxon>
        <taxon>Adinetida</taxon>
        <taxon>Adinetidae</taxon>
        <taxon>Adineta</taxon>
    </lineage>
</organism>
<name>A0A814QMU1_ADIRI</name>
<keyword evidence="4" id="KW-1185">Reference proteome</keyword>
<dbReference type="EMBL" id="CAJNOR010004719">
    <property type="protein sequence ID" value="CAF1523068.1"/>
    <property type="molecule type" value="Genomic_DNA"/>
</dbReference>
<comment type="caution">
    <text evidence="2">The sequence shown here is derived from an EMBL/GenBank/DDBJ whole genome shotgun (WGS) entry which is preliminary data.</text>
</comment>
<reference evidence="2" key="1">
    <citation type="submission" date="2021-02" db="EMBL/GenBank/DDBJ databases">
        <authorList>
            <person name="Nowell W R."/>
        </authorList>
    </citation>
    <scope>NUCLEOTIDE SEQUENCE</scope>
</reference>
<accession>A0A814QMU1</accession>
<evidence type="ECO:0000313" key="3">
    <source>
        <dbReference type="EMBL" id="CAF1523068.1"/>
    </source>
</evidence>
<evidence type="ECO:0000256" key="1">
    <source>
        <dbReference type="SAM" id="SignalP"/>
    </source>
</evidence>
<dbReference type="Proteomes" id="UP000663852">
    <property type="component" value="Unassembled WGS sequence"/>
</dbReference>
<gene>
    <name evidence="2" type="ORF">EDS130_LOCUS21101</name>
    <name evidence="3" type="ORF">XAT740_LOCUS40926</name>
</gene>
<keyword evidence="1" id="KW-0732">Signal</keyword>
<dbReference type="AlphaFoldDB" id="A0A814QMU1"/>